<accession>A0ABT4Q368</accession>
<evidence type="ECO:0008006" key="3">
    <source>
        <dbReference type="Google" id="ProtNLM"/>
    </source>
</evidence>
<sequence length="68" mass="8103">MLEERLKAYRLRTEQVMERTGEEERQLIQDLLKEIGTLAEENRNLRKALMKQARTTHMSSKLKDALME</sequence>
<reference evidence="1 2" key="1">
    <citation type="submission" date="2022-12" db="EMBL/GenBank/DDBJ databases">
        <title>Draft genome sequence of Paenibacillus sp. dW9.</title>
        <authorList>
            <person name="Choi E.-W."/>
            <person name="Kim D.-U."/>
        </authorList>
    </citation>
    <scope>NUCLEOTIDE SEQUENCE [LARGE SCALE GENOMIC DNA]</scope>
    <source>
        <strain evidence="2">dW9</strain>
    </source>
</reference>
<dbReference type="Proteomes" id="UP001527882">
    <property type="component" value="Unassembled WGS sequence"/>
</dbReference>
<evidence type="ECO:0000313" key="2">
    <source>
        <dbReference type="Proteomes" id="UP001527882"/>
    </source>
</evidence>
<gene>
    <name evidence="1" type="ORF">O9H85_02445</name>
</gene>
<dbReference type="RefSeq" id="WP_269879672.1">
    <property type="nucleotide sequence ID" value="NZ_JAQAGZ010000001.1"/>
</dbReference>
<name>A0ABT4Q368_9BACL</name>
<comment type="caution">
    <text evidence="1">The sequence shown here is derived from an EMBL/GenBank/DDBJ whole genome shotgun (WGS) entry which is preliminary data.</text>
</comment>
<proteinExistence type="predicted"/>
<keyword evidence="2" id="KW-1185">Reference proteome</keyword>
<protein>
    <recommendedName>
        <fullName evidence="3">Ni2+-binding GTPase</fullName>
    </recommendedName>
</protein>
<dbReference type="EMBL" id="JAQAGZ010000001">
    <property type="protein sequence ID" value="MCZ8511314.1"/>
    <property type="molecule type" value="Genomic_DNA"/>
</dbReference>
<organism evidence="1 2">
    <name type="scientific">Paenibacillus gyeongsangnamensis</name>
    <dbReference type="NCBI Taxonomy" id="3388067"/>
    <lineage>
        <taxon>Bacteria</taxon>
        <taxon>Bacillati</taxon>
        <taxon>Bacillota</taxon>
        <taxon>Bacilli</taxon>
        <taxon>Bacillales</taxon>
        <taxon>Paenibacillaceae</taxon>
        <taxon>Paenibacillus</taxon>
    </lineage>
</organism>
<evidence type="ECO:0000313" key="1">
    <source>
        <dbReference type="EMBL" id="MCZ8511314.1"/>
    </source>
</evidence>